<dbReference type="RefSeq" id="WP_347306996.1">
    <property type="nucleotide sequence ID" value="NZ_JBAJEX010000001.1"/>
</dbReference>
<evidence type="ECO:0000313" key="4">
    <source>
        <dbReference type="EMBL" id="MEO1766189.1"/>
    </source>
</evidence>
<reference evidence="4 5" key="1">
    <citation type="submission" date="2024-02" db="EMBL/GenBank/DDBJ databases">
        <title>New thermophilic sulfur-oxidizing bacteria from a hot springs of the Uzon caldera (Kamchatka, Russia).</title>
        <authorList>
            <person name="Dukat A.M."/>
            <person name="Elcheninov A.G."/>
            <person name="Frolov E.N."/>
        </authorList>
    </citation>
    <scope>NUCLEOTIDE SEQUENCE [LARGE SCALE GENOMIC DNA]</scope>
    <source>
        <strain evidence="4 5">AK1</strain>
    </source>
</reference>
<feature type="transmembrane region" description="Helical" evidence="1">
    <location>
        <begin position="309"/>
        <end position="331"/>
    </location>
</feature>
<feature type="transmembrane region" description="Helical" evidence="1">
    <location>
        <begin position="65"/>
        <end position="83"/>
    </location>
</feature>
<proteinExistence type="predicted"/>
<dbReference type="PANTHER" id="PTHR39084">
    <property type="entry name" value="MEMBRANE PROTEIN-RELATED"/>
    <property type="match status" value="1"/>
</dbReference>
<dbReference type="Pfam" id="PF02308">
    <property type="entry name" value="MgtC"/>
    <property type="match status" value="1"/>
</dbReference>
<feature type="transmembrane region" description="Helical" evidence="1">
    <location>
        <begin position="239"/>
        <end position="262"/>
    </location>
</feature>
<evidence type="ECO:0000256" key="1">
    <source>
        <dbReference type="SAM" id="Phobius"/>
    </source>
</evidence>
<protein>
    <submittedName>
        <fullName evidence="4">DUF4010 domain-containing protein</fullName>
    </submittedName>
</protein>
<name>A0ABV0ECB7_9BURK</name>
<feature type="transmembrane region" description="Helical" evidence="1">
    <location>
        <begin position="269"/>
        <end position="289"/>
    </location>
</feature>
<dbReference type="InterPro" id="IPR025105">
    <property type="entry name" value="DUF4010"/>
</dbReference>
<accession>A0ABV0ECB7</accession>
<feature type="transmembrane region" description="Helical" evidence="1">
    <location>
        <begin position="147"/>
        <end position="165"/>
    </location>
</feature>
<feature type="transmembrane region" description="Helical" evidence="1">
    <location>
        <begin position="205"/>
        <end position="227"/>
    </location>
</feature>
<feature type="transmembrane region" description="Helical" evidence="1">
    <location>
        <begin position="12"/>
        <end position="29"/>
    </location>
</feature>
<organism evidence="4 5">
    <name type="scientific">Thiobacter aerophilum</name>
    <dbReference type="NCBI Taxonomy" id="3121275"/>
    <lineage>
        <taxon>Bacteria</taxon>
        <taxon>Pseudomonadati</taxon>
        <taxon>Pseudomonadota</taxon>
        <taxon>Betaproteobacteria</taxon>
        <taxon>Burkholderiales</taxon>
        <taxon>Thiobacteraceae</taxon>
        <taxon>Thiobacter</taxon>
    </lineage>
</organism>
<feature type="transmembrane region" description="Helical" evidence="1">
    <location>
        <begin position="95"/>
        <end position="111"/>
    </location>
</feature>
<dbReference type="Pfam" id="PF13194">
    <property type="entry name" value="DUF4010"/>
    <property type="match status" value="1"/>
</dbReference>
<comment type="caution">
    <text evidence="4">The sequence shown here is derived from an EMBL/GenBank/DDBJ whole genome shotgun (WGS) entry which is preliminary data.</text>
</comment>
<evidence type="ECO:0000313" key="5">
    <source>
        <dbReference type="Proteomes" id="UP001482231"/>
    </source>
</evidence>
<keyword evidence="1" id="KW-1133">Transmembrane helix</keyword>
<dbReference type="InterPro" id="IPR049177">
    <property type="entry name" value="MgtC_SapB_SrpB_YhiD_N"/>
</dbReference>
<feature type="domain" description="MgtC/SapB/SrpB/YhiD N-terminal" evidence="2">
    <location>
        <begin position="18"/>
        <end position="136"/>
    </location>
</feature>
<feature type="domain" description="DUF4010" evidence="3">
    <location>
        <begin position="185"/>
        <end position="394"/>
    </location>
</feature>
<keyword evidence="1" id="KW-0812">Transmembrane</keyword>
<dbReference type="PANTHER" id="PTHR39084:SF1">
    <property type="entry name" value="DUF4010 DOMAIN-CONTAINING PROTEIN"/>
    <property type="match status" value="1"/>
</dbReference>
<evidence type="ECO:0000259" key="2">
    <source>
        <dbReference type="Pfam" id="PF02308"/>
    </source>
</evidence>
<dbReference type="Proteomes" id="UP001482231">
    <property type="component" value="Unassembled WGS sequence"/>
</dbReference>
<feature type="transmembrane region" description="Helical" evidence="1">
    <location>
        <begin position="373"/>
        <end position="393"/>
    </location>
</feature>
<gene>
    <name evidence="4" type="ORF">V6E02_03035</name>
</gene>
<sequence length="420" mass="43974">MDSFFAPDSPFHAIFPFLVSLGLGLLIGLERERNPRAKAGLRTFALTSLLGTLCAMLSQQIGSPWLLVVGFAAVAATIVTAYLGETPPETEPGTTTEAALLVSYVLGALVWQGERELSIMLAIVTTVLLYLKPEMQGIARRLTRRDLVSILQFAVLSFVILPVLPDRDFGPYHAFNPHQTWLMVVLISGISLAGYVALRVLGQRYGTLLLGFLGGLVSSTATTLVYARHGRAHIEMVPIAATVIALANLVVLVRLALLAAAVACAALPALLPVLGGGFTLGLLITALQWQRSAPAANLPLPETANPTELRTALAFGVLYALILFVASLVAARGNLAGLYGVAAVAGITDVDAITLSSLRLFNLGSLEAAEVARVILVGFLANLLVKLGLAFAVGGRALGLRCLAPLLATGFGSLAGLIVA</sequence>
<feature type="transmembrane region" description="Helical" evidence="1">
    <location>
        <begin position="338"/>
        <end position="361"/>
    </location>
</feature>
<keyword evidence="1" id="KW-0472">Membrane</keyword>
<feature type="transmembrane region" description="Helical" evidence="1">
    <location>
        <begin position="400"/>
        <end position="419"/>
    </location>
</feature>
<keyword evidence="5" id="KW-1185">Reference proteome</keyword>
<feature type="transmembrane region" description="Helical" evidence="1">
    <location>
        <begin position="180"/>
        <end position="198"/>
    </location>
</feature>
<evidence type="ECO:0000259" key="3">
    <source>
        <dbReference type="Pfam" id="PF13194"/>
    </source>
</evidence>
<dbReference type="EMBL" id="JBAJEX010000001">
    <property type="protein sequence ID" value="MEO1766189.1"/>
    <property type="molecule type" value="Genomic_DNA"/>
</dbReference>